<feature type="transmembrane region" description="Helical" evidence="6">
    <location>
        <begin position="67"/>
        <end position="88"/>
    </location>
</feature>
<dbReference type="GO" id="GO:0016020">
    <property type="term" value="C:membrane"/>
    <property type="evidence" value="ECO:0007669"/>
    <property type="project" value="UniProtKB-SubCell"/>
</dbReference>
<dbReference type="InterPro" id="IPR037185">
    <property type="entry name" value="EmrE-like"/>
</dbReference>
<evidence type="ECO:0000256" key="6">
    <source>
        <dbReference type="SAM" id="Phobius"/>
    </source>
</evidence>
<keyword evidence="4 6" id="KW-1133">Transmembrane helix</keyword>
<proteinExistence type="inferred from homology"/>
<dbReference type="Proteomes" id="UP000289734">
    <property type="component" value="Unassembled WGS sequence"/>
</dbReference>
<feature type="domain" description="EamA" evidence="7">
    <location>
        <begin position="152"/>
        <end position="285"/>
    </location>
</feature>
<evidence type="ECO:0000256" key="3">
    <source>
        <dbReference type="ARBA" id="ARBA00022692"/>
    </source>
</evidence>
<dbReference type="InterPro" id="IPR000620">
    <property type="entry name" value="EamA_dom"/>
</dbReference>
<dbReference type="PANTHER" id="PTHR32322:SF2">
    <property type="entry name" value="EAMA DOMAIN-CONTAINING PROTEIN"/>
    <property type="match status" value="1"/>
</dbReference>
<reference evidence="9" key="1">
    <citation type="submission" date="2019-01" db="EMBL/GenBank/DDBJ databases">
        <title>Cytophagaceae bacterium strain CAR-16.</title>
        <authorList>
            <person name="Chen W.-M."/>
        </authorList>
    </citation>
    <scope>NUCLEOTIDE SEQUENCE [LARGE SCALE GENOMIC DNA]</scope>
    <source>
        <strain evidence="9">ICH-30</strain>
    </source>
</reference>
<dbReference type="RefSeq" id="WP_129463396.1">
    <property type="nucleotide sequence ID" value="NZ_SBKQ01000003.1"/>
</dbReference>
<dbReference type="PANTHER" id="PTHR32322">
    <property type="entry name" value="INNER MEMBRANE TRANSPORTER"/>
    <property type="match status" value="1"/>
</dbReference>
<accession>A0A4Q1KXA1</accession>
<feature type="transmembrane region" description="Helical" evidence="6">
    <location>
        <begin position="149"/>
        <end position="169"/>
    </location>
</feature>
<feature type="transmembrane region" description="Helical" evidence="6">
    <location>
        <begin position="94"/>
        <end position="114"/>
    </location>
</feature>
<evidence type="ECO:0000256" key="1">
    <source>
        <dbReference type="ARBA" id="ARBA00004141"/>
    </source>
</evidence>
<sequence>MENKNLRFVFLTILALVWGSSFILIKRGLTGLTPFQLGSLRMVFAGLFLLLIGFNSLKQIQLRHWKYLALTACFGTFVPVYLFSYAQMEISSTISAILNSLTPLNTLLLGILLFKIDFQRRQIYGVFFGLLGSALLILNGAATHPDQNYSYAVLLILASVCYALNVNFINRYLSDLSPLSITTGNFVVMLLPAFAVLFYSGFFEAVQVEKTQDVLVYIAILGIVGTALANILFYKLIKISSPVFASSVTYLIPVVAFFWGLIDNEGLTLVQLLGAVIIMFGVYLSAKK</sequence>
<feature type="transmembrane region" description="Helical" evidence="6">
    <location>
        <begin position="181"/>
        <end position="202"/>
    </location>
</feature>
<gene>
    <name evidence="8" type="ORF">EQG68_03475</name>
</gene>
<feature type="transmembrane region" description="Helical" evidence="6">
    <location>
        <begin position="268"/>
        <end position="286"/>
    </location>
</feature>
<feature type="transmembrane region" description="Helical" evidence="6">
    <location>
        <begin position="123"/>
        <end position="143"/>
    </location>
</feature>
<feature type="transmembrane region" description="Helical" evidence="6">
    <location>
        <begin position="37"/>
        <end position="55"/>
    </location>
</feature>
<feature type="transmembrane region" description="Helical" evidence="6">
    <location>
        <begin position="214"/>
        <end position="236"/>
    </location>
</feature>
<feature type="transmembrane region" description="Helical" evidence="6">
    <location>
        <begin position="243"/>
        <end position="262"/>
    </location>
</feature>
<keyword evidence="5 6" id="KW-0472">Membrane</keyword>
<evidence type="ECO:0000256" key="4">
    <source>
        <dbReference type="ARBA" id="ARBA00022989"/>
    </source>
</evidence>
<comment type="subcellular location">
    <subcellularLocation>
        <location evidence="1">Membrane</location>
        <topology evidence="1">Multi-pass membrane protein</topology>
    </subcellularLocation>
</comment>
<organism evidence="8 9">
    <name type="scientific">Flavobacterium piscinae</name>
    <dbReference type="NCBI Taxonomy" id="2506424"/>
    <lineage>
        <taxon>Bacteria</taxon>
        <taxon>Pseudomonadati</taxon>
        <taxon>Bacteroidota</taxon>
        <taxon>Flavobacteriia</taxon>
        <taxon>Flavobacteriales</taxon>
        <taxon>Flavobacteriaceae</taxon>
        <taxon>Flavobacterium</taxon>
    </lineage>
</organism>
<dbReference type="InterPro" id="IPR050638">
    <property type="entry name" value="AA-Vitamin_Transporters"/>
</dbReference>
<dbReference type="OrthoDB" id="1117213at2"/>
<feature type="domain" description="EamA" evidence="7">
    <location>
        <begin position="10"/>
        <end position="137"/>
    </location>
</feature>
<comment type="similarity">
    <text evidence="2">Belongs to the EamA transporter family.</text>
</comment>
<name>A0A4Q1KXA1_9FLAO</name>
<keyword evidence="9" id="KW-1185">Reference proteome</keyword>
<dbReference type="EMBL" id="SBKQ01000003">
    <property type="protein sequence ID" value="RXR34109.1"/>
    <property type="molecule type" value="Genomic_DNA"/>
</dbReference>
<evidence type="ECO:0000259" key="7">
    <source>
        <dbReference type="Pfam" id="PF00892"/>
    </source>
</evidence>
<evidence type="ECO:0000313" key="8">
    <source>
        <dbReference type="EMBL" id="RXR34109.1"/>
    </source>
</evidence>
<dbReference type="Pfam" id="PF00892">
    <property type="entry name" value="EamA"/>
    <property type="match status" value="2"/>
</dbReference>
<dbReference type="AlphaFoldDB" id="A0A4Q1KXA1"/>
<comment type="caution">
    <text evidence="8">The sequence shown here is derived from an EMBL/GenBank/DDBJ whole genome shotgun (WGS) entry which is preliminary data.</text>
</comment>
<evidence type="ECO:0000256" key="5">
    <source>
        <dbReference type="ARBA" id="ARBA00023136"/>
    </source>
</evidence>
<feature type="transmembrane region" description="Helical" evidence="6">
    <location>
        <begin position="7"/>
        <end position="25"/>
    </location>
</feature>
<evidence type="ECO:0000256" key="2">
    <source>
        <dbReference type="ARBA" id="ARBA00007362"/>
    </source>
</evidence>
<keyword evidence="3 6" id="KW-0812">Transmembrane</keyword>
<dbReference type="SUPFAM" id="SSF103481">
    <property type="entry name" value="Multidrug resistance efflux transporter EmrE"/>
    <property type="match status" value="2"/>
</dbReference>
<protein>
    <submittedName>
        <fullName evidence="8">Permease</fullName>
    </submittedName>
</protein>
<evidence type="ECO:0000313" key="9">
    <source>
        <dbReference type="Proteomes" id="UP000289734"/>
    </source>
</evidence>